<accession>A0ABT6WRS4</accession>
<keyword evidence="3" id="KW-1185">Reference proteome</keyword>
<feature type="transmembrane region" description="Helical" evidence="1">
    <location>
        <begin position="84"/>
        <end position="105"/>
    </location>
</feature>
<name>A0ABT6WRS4_9ACTN</name>
<reference evidence="2 3" key="1">
    <citation type="submission" date="2023-05" db="EMBL/GenBank/DDBJ databases">
        <title>Actinoplanes sp. NEAU-A12 genome sequencing.</title>
        <authorList>
            <person name="Wang Z.-S."/>
        </authorList>
    </citation>
    <scope>NUCLEOTIDE SEQUENCE [LARGE SCALE GENOMIC DNA]</scope>
    <source>
        <strain evidence="2 3">NEAU-A12</strain>
    </source>
</reference>
<protein>
    <submittedName>
        <fullName evidence="2">Uncharacterized protein</fullName>
    </submittedName>
</protein>
<sequence>MSRSRSRSAPHRRTHGTVLLSLAVLGLVGAAFAGRRPLLMSAPRCMAGRWQGCFDTENGVLFMMPGPGTGVVPGRLSLIPLRDLVTMGPVGVVGNLLIFAALGFFAPMRFAAWASVPRIVALGAGPVCTPR</sequence>
<dbReference type="EMBL" id="JASCTH010000019">
    <property type="protein sequence ID" value="MDI6102381.1"/>
    <property type="molecule type" value="Genomic_DNA"/>
</dbReference>
<evidence type="ECO:0000313" key="3">
    <source>
        <dbReference type="Proteomes" id="UP001241758"/>
    </source>
</evidence>
<organism evidence="2 3">
    <name type="scientific">Actinoplanes sandaracinus</name>
    <dbReference type="NCBI Taxonomy" id="3045177"/>
    <lineage>
        <taxon>Bacteria</taxon>
        <taxon>Bacillati</taxon>
        <taxon>Actinomycetota</taxon>
        <taxon>Actinomycetes</taxon>
        <taxon>Micromonosporales</taxon>
        <taxon>Micromonosporaceae</taxon>
        <taxon>Actinoplanes</taxon>
    </lineage>
</organism>
<dbReference type="RefSeq" id="WP_282763420.1">
    <property type="nucleotide sequence ID" value="NZ_JASCTH010000019.1"/>
</dbReference>
<evidence type="ECO:0000256" key="1">
    <source>
        <dbReference type="SAM" id="Phobius"/>
    </source>
</evidence>
<gene>
    <name evidence="2" type="ORF">QLQ12_27555</name>
</gene>
<keyword evidence="1" id="KW-0812">Transmembrane</keyword>
<keyword evidence="1" id="KW-0472">Membrane</keyword>
<evidence type="ECO:0000313" key="2">
    <source>
        <dbReference type="EMBL" id="MDI6102381.1"/>
    </source>
</evidence>
<dbReference type="Proteomes" id="UP001241758">
    <property type="component" value="Unassembled WGS sequence"/>
</dbReference>
<proteinExistence type="predicted"/>
<keyword evidence="1" id="KW-1133">Transmembrane helix</keyword>
<comment type="caution">
    <text evidence="2">The sequence shown here is derived from an EMBL/GenBank/DDBJ whole genome shotgun (WGS) entry which is preliminary data.</text>
</comment>